<dbReference type="STRING" id="1108595.BKX93_17840"/>
<gene>
    <name evidence="2" type="ORF">BKX93_17840</name>
</gene>
<dbReference type="Pfam" id="PF16068">
    <property type="entry name" value="DUF4810"/>
    <property type="match status" value="1"/>
</dbReference>
<dbReference type="InterPro" id="IPR014508">
    <property type="entry name" value="UCP020555_TPR-like"/>
</dbReference>
<dbReference type="PROSITE" id="PS51257">
    <property type="entry name" value="PROKAR_LIPOPROTEIN"/>
    <property type="match status" value="1"/>
</dbReference>
<dbReference type="AlphaFoldDB" id="A0A1D9LKD6"/>
<accession>A0A1D9LKD6</accession>
<dbReference type="RefSeq" id="WP_046155436.1">
    <property type="nucleotide sequence ID" value="NZ_CP017707.1"/>
</dbReference>
<keyword evidence="1" id="KW-0732">Signal</keyword>
<dbReference type="EMBL" id="CP017707">
    <property type="protein sequence ID" value="AOZ51674.1"/>
    <property type="molecule type" value="Genomic_DNA"/>
</dbReference>
<dbReference type="GeneID" id="68843067"/>
<dbReference type="Proteomes" id="UP000178776">
    <property type="component" value="Chromosome"/>
</dbReference>
<proteinExistence type="predicted"/>
<evidence type="ECO:0000256" key="1">
    <source>
        <dbReference type="SAM" id="SignalP"/>
    </source>
</evidence>
<evidence type="ECO:0000313" key="3">
    <source>
        <dbReference type="Proteomes" id="UP000178776"/>
    </source>
</evidence>
<feature type="signal peptide" evidence="1">
    <location>
        <begin position="1"/>
        <end position="26"/>
    </location>
</feature>
<name>A0A1D9LKD6_9NEIS</name>
<evidence type="ECO:0000313" key="2">
    <source>
        <dbReference type="EMBL" id="AOZ51674.1"/>
    </source>
</evidence>
<dbReference type="KEGG" id="cvc:BKX93_17840"/>
<protein>
    <submittedName>
        <fullName evidence="2">DUF4810 domain-containing protein</fullName>
    </submittedName>
</protein>
<sequence>MKTKSIKSHRRVIGMLAGCALLSACATGPKTLYQWESYQPEVYEYLKGDGADAQKQISVLEEGLQKIRAKGNQEPPGYHAHLGMLYANAGNTDRMAQEFEAEKKLFPESASYLNFLMSKLKK</sequence>
<organism evidence="2 3">
    <name type="scientific">Chromobacterium vaccinii</name>
    <dbReference type="NCBI Taxonomy" id="1108595"/>
    <lineage>
        <taxon>Bacteria</taxon>
        <taxon>Pseudomonadati</taxon>
        <taxon>Pseudomonadota</taxon>
        <taxon>Betaproteobacteria</taxon>
        <taxon>Neisseriales</taxon>
        <taxon>Chromobacteriaceae</taxon>
        <taxon>Chromobacterium</taxon>
    </lineage>
</organism>
<reference evidence="2 3" key="1">
    <citation type="submission" date="2016-10" db="EMBL/GenBank/DDBJ databases">
        <title>Chromobacterium muskegensis sp. nov., an insecticidal bacterium isolated from Sphagnum bogs.</title>
        <authorList>
            <person name="Sparks M.E."/>
            <person name="Blackburn M.B."/>
            <person name="Gundersen-Rindal D.E."/>
            <person name="Mitchell A."/>
            <person name="Farrar R."/>
            <person name="Kuhar D."/>
        </authorList>
    </citation>
    <scope>NUCLEOTIDE SEQUENCE [LARGE SCALE GENOMIC DNA]</scope>
    <source>
        <strain evidence="2 3">21-1</strain>
    </source>
</reference>
<feature type="chain" id="PRO_5009443232" evidence="1">
    <location>
        <begin position="27"/>
        <end position="122"/>
    </location>
</feature>
<dbReference type="PIRSF" id="PIRSF020555">
    <property type="entry name" value="UCP020555"/>
    <property type="match status" value="1"/>
</dbReference>